<accession>A0A834XV45</accession>
<keyword evidence="3" id="KW-1185">Reference proteome</keyword>
<dbReference type="EMBL" id="JACMRX010000003">
    <property type="protein sequence ID" value="KAF7993371.1"/>
    <property type="molecule type" value="Genomic_DNA"/>
</dbReference>
<gene>
    <name evidence="2" type="ORF">HCN44_007874</name>
</gene>
<dbReference type="Proteomes" id="UP000639338">
    <property type="component" value="Unassembled WGS sequence"/>
</dbReference>
<proteinExistence type="predicted"/>
<reference evidence="2 3" key="1">
    <citation type="submission" date="2020-08" db="EMBL/GenBank/DDBJ databases">
        <title>Aphidius gifuensis genome sequencing and assembly.</title>
        <authorList>
            <person name="Du Z."/>
        </authorList>
    </citation>
    <scope>NUCLEOTIDE SEQUENCE [LARGE SCALE GENOMIC DNA]</scope>
    <source>
        <strain evidence="2">YNYX2018</strain>
        <tissue evidence="2">Adults</tissue>
    </source>
</reference>
<dbReference type="OrthoDB" id="7610567at2759"/>
<feature type="region of interest" description="Disordered" evidence="1">
    <location>
        <begin position="46"/>
        <end position="66"/>
    </location>
</feature>
<dbReference type="AlphaFoldDB" id="A0A834XV45"/>
<organism evidence="2 3">
    <name type="scientific">Aphidius gifuensis</name>
    <name type="common">Parasitoid wasp</name>
    <dbReference type="NCBI Taxonomy" id="684658"/>
    <lineage>
        <taxon>Eukaryota</taxon>
        <taxon>Metazoa</taxon>
        <taxon>Ecdysozoa</taxon>
        <taxon>Arthropoda</taxon>
        <taxon>Hexapoda</taxon>
        <taxon>Insecta</taxon>
        <taxon>Pterygota</taxon>
        <taxon>Neoptera</taxon>
        <taxon>Endopterygota</taxon>
        <taxon>Hymenoptera</taxon>
        <taxon>Apocrita</taxon>
        <taxon>Ichneumonoidea</taxon>
        <taxon>Braconidae</taxon>
        <taxon>Aphidiinae</taxon>
        <taxon>Aphidius</taxon>
    </lineage>
</organism>
<evidence type="ECO:0000256" key="1">
    <source>
        <dbReference type="SAM" id="MobiDB-lite"/>
    </source>
</evidence>
<evidence type="ECO:0000313" key="3">
    <source>
        <dbReference type="Proteomes" id="UP000639338"/>
    </source>
</evidence>
<feature type="compositionally biased region" description="Polar residues" evidence="1">
    <location>
        <begin position="8"/>
        <end position="20"/>
    </location>
</feature>
<comment type="caution">
    <text evidence="2">The sequence shown here is derived from an EMBL/GenBank/DDBJ whole genome shotgun (WGS) entry which is preliminary data.</text>
</comment>
<name>A0A834XV45_APHGI</name>
<protein>
    <submittedName>
        <fullName evidence="2">Uncharacterized protein</fullName>
    </submittedName>
</protein>
<sequence>MSGRTKVLSKTNPVQKLSSSSRINSMLAKSANIIQSAQHVIDKQNERLKSSTTWQDRPSGIRVSSPRLKSFPAEEIRKSRPTRSCEFITDTPKLNEKTVKNLSTTQIKSNNNKVLSQQHQQRLTNPSSNESINRVLYFTPAMIHDQELLVSTLRQHGISEDIMKRQFDSLLAEQKKQLFYLDQLQNHEVDSPSDSKNNTQRRRISRLDDGKPEWMARITPPWISYATLDNEINNSNTQMHEIRSNEQVVCQPDANLYELQKQQQQQQQPEIGFTHQHYNQNPNTHTQNGDTDISMRVCDHNNDNHLESRSNNANNNRLPVRVYNDIMKKQKQNNGLQDPETIKLAMEMLKNPRHQKGLEYVEKLNRKNEIVKLNGVQDPDETYQTHQNYSNIVDNKMNTKICANGLENTRNSNNPISASLLQLKKNFNEPVYAEYPRRKINSVILPAERENGTIANSVSHDNQHYAPIIQNPQIEGTTADYTMANNSPQQTQDIHQVQASGTEPHNCRRVSFNIDNAPQVVDATDCATNHAHNHQQQSIHQVQENGPEHHECCRVPLDINTPRAVGGADCTLANHSHNYQPQNIHQVQQNEYEPHQCHRVPFNYNQPQVVGAPDCTMTNHPHHHQPQDIYQTQGVESEPHQCRRVSFNTNQPQAVDTTNYTVSNHPHQTQDVYKIQGNEPEHYECCRVPFNTNQAQEQIMQNHNQEFQAILEPKIIGGVQYFTIKPAYFPNNNSTHQ</sequence>
<evidence type="ECO:0000313" key="2">
    <source>
        <dbReference type="EMBL" id="KAF7993371.1"/>
    </source>
</evidence>
<feature type="region of interest" description="Disordered" evidence="1">
    <location>
        <begin position="1"/>
        <end position="20"/>
    </location>
</feature>
<feature type="region of interest" description="Disordered" evidence="1">
    <location>
        <begin position="188"/>
        <end position="208"/>
    </location>
</feature>